<evidence type="ECO:0000256" key="1">
    <source>
        <dbReference type="ARBA" id="ARBA00007447"/>
    </source>
</evidence>
<feature type="signal peptide" evidence="4">
    <location>
        <begin position="1"/>
        <end position="20"/>
    </location>
</feature>
<sequence>MLDPWHGLILVLALLGLVQAAPRSLQSQPVAHVLLERATPRIKKTDGSVALDRLQREFAMLSRKYERNLNNLNNLEIARDVNATSTRMRKRAAQSLNMPSEGIWTGPVYIGTPAQKFSIYFDTGSADLTVASNKCPDSSCGTKTRYKVAKSSTGKSTGGQVETNYVDGTTTAGSVVKDTVKVAGISVTDQAMISSTSMSKTVKGLPSDGLLGLAFSELSATGLTTLPWTQYTQNTSHSRFGLRLSNTEGGSSITFGGISPNHISGDLTWYKVGKTKGAWSYTYWQVANSMFHPSHTTCPTGNHADDTVLLNNEGTAYVNTEAVFSSSRVQHILDSGTSLIVAPLDGAKKFWAKVSGSKKYDSQSWTYPCKNAPKVGFVLGGTGRQWMVPTSNFNLGHVNGDTTRCLGAVVGMDLGLGSAWILGDSFMTGVYAAFDVKNSLLGLANPK</sequence>
<dbReference type="OrthoDB" id="15189at2759"/>
<dbReference type="FunFam" id="2.40.70.10:FF:000008">
    <property type="entry name" value="Cathepsin D"/>
    <property type="match status" value="1"/>
</dbReference>
<comment type="similarity">
    <text evidence="1">Belongs to the peptidase A1 family.</text>
</comment>
<evidence type="ECO:0000256" key="4">
    <source>
        <dbReference type="SAM" id="SignalP"/>
    </source>
</evidence>
<dbReference type="InterPro" id="IPR034164">
    <property type="entry name" value="Pepsin-like_dom"/>
</dbReference>
<dbReference type="GO" id="GO:0004190">
    <property type="term" value="F:aspartic-type endopeptidase activity"/>
    <property type="evidence" value="ECO:0007669"/>
    <property type="project" value="InterPro"/>
</dbReference>
<feature type="active site" evidence="2">
    <location>
        <position position="334"/>
    </location>
</feature>
<feature type="disulfide bond" evidence="3">
    <location>
        <begin position="135"/>
        <end position="140"/>
    </location>
</feature>
<evidence type="ECO:0000259" key="5">
    <source>
        <dbReference type="PROSITE" id="PS51767"/>
    </source>
</evidence>
<dbReference type="PROSITE" id="PS51767">
    <property type="entry name" value="PEPTIDASE_A1"/>
    <property type="match status" value="1"/>
</dbReference>
<keyword evidence="3" id="KW-1015">Disulfide bond</keyword>
<proteinExistence type="inferred from homology"/>
<evidence type="ECO:0000256" key="3">
    <source>
        <dbReference type="PIRSR" id="PIRSR601461-2"/>
    </source>
</evidence>
<dbReference type="AlphaFoldDB" id="A0A238F7J8"/>
<dbReference type="InterPro" id="IPR021109">
    <property type="entry name" value="Peptidase_aspartic_dom_sf"/>
</dbReference>
<evidence type="ECO:0000313" key="6">
    <source>
        <dbReference type="EMBL" id="SCV67844.1"/>
    </source>
</evidence>
<dbReference type="PANTHER" id="PTHR47966:SF51">
    <property type="entry name" value="BETA-SITE APP-CLEAVING ENZYME, ISOFORM A-RELATED"/>
    <property type="match status" value="1"/>
</dbReference>
<feature type="active site" evidence="2">
    <location>
        <position position="122"/>
    </location>
</feature>
<feature type="domain" description="Peptidase A1" evidence="5">
    <location>
        <begin position="104"/>
        <end position="444"/>
    </location>
</feature>
<reference evidence="7" key="1">
    <citation type="submission" date="2016-09" db="EMBL/GenBank/DDBJ databases">
        <authorList>
            <person name="Jeantristanb JTB J.-T."/>
            <person name="Ricardo R."/>
        </authorList>
    </citation>
    <scope>NUCLEOTIDE SEQUENCE [LARGE SCALE GENOMIC DNA]</scope>
</reference>
<dbReference type="Proteomes" id="UP000198372">
    <property type="component" value="Unassembled WGS sequence"/>
</dbReference>
<organism evidence="6 7">
    <name type="scientific">Microbotryum intermedium</name>
    <dbReference type="NCBI Taxonomy" id="269621"/>
    <lineage>
        <taxon>Eukaryota</taxon>
        <taxon>Fungi</taxon>
        <taxon>Dikarya</taxon>
        <taxon>Basidiomycota</taxon>
        <taxon>Pucciniomycotina</taxon>
        <taxon>Microbotryomycetes</taxon>
        <taxon>Microbotryales</taxon>
        <taxon>Microbotryaceae</taxon>
        <taxon>Microbotryum</taxon>
    </lineage>
</organism>
<evidence type="ECO:0000313" key="7">
    <source>
        <dbReference type="Proteomes" id="UP000198372"/>
    </source>
</evidence>
<dbReference type="Gene3D" id="2.40.70.10">
    <property type="entry name" value="Acid Proteases"/>
    <property type="match status" value="2"/>
</dbReference>
<name>A0A238F7J8_9BASI</name>
<dbReference type="CDD" id="cd05471">
    <property type="entry name" value="pepsin_like"/>
    <property type="match status" value="1"/>
</dbReference>
<keyword evidence="7" id="KW-1185">Reference proteome</keyword>
<dbReference type="InterPro" id="IPR033121">
    <property type="entry name" value="PEPTIDASE_A1"/>
</dbReference>
<dbReference type="EMBL" id="FMSP01000002">
    <property type="protein sequence ID" value="SCV67844.1"/>
    <property type="molecule type" value="Genomic_DNA"/>
</dbReference>
<dbReference type="Pfam" id="PF00026">
    <property type="entry name" value="Asp"/>
    <property type="match status" value="2"/>
</dbReference>
<dbReference type="InterPro" id="IPR001461">
    <property type="entry name" value="Aspartic_peptidase_A1"/>
</dbReference>
<feature type="chain" id="PRO_5013280310" evidence="4">
    <location>
        <begin position="21"/>
        <end position="447"/>
    </location>
</feature>
<dbReference type="GO" id="GO:0006508">
    <property type="term" value="P:proteolysis"/>
    <property type="evidence" value="ECO:0007669"/>
    <property type="project" value="InterPro"/>
</dbReference>
<accession>A0A238F7J8</accession>
<evidence type="ECO:0000256" key="2">
    <source>
        <dbReference type="PIRSR" id="PIRSR601461-1"/>
    </source>
</evidence>
<dbReference type="PRINTS" id="PR00792">
    <property type="entry name" value="PEPSIN"/>
</dbReference>
<dbReference type="SUPFAM" id="SSF50630">
    <property type="entry name" value="Acid proteases"/>
    <property type="match status" value="1"/>
</dbReference>
<gene>
    <name evidence="6" type="ORF">BQ2448_5455</name>
</gene>
<keyword evidence="4" id="KW-0732">Signal</keyword>
<dbReference type="PANTHER" id="PTHR47966">
    <property type="entry name" value="BETA-SITE APP-CLEAVING ENZYME, ISOFORM A-RELATED"/>
    <property type="match status" value="1"/>
</dbReference>
<protein>
    <submittedName>
        <fullName evidence="6">BQ2448_5455 protein</fullName>
    </submittedName>
</protein>